<organism evidence="3 4">
    <name type="scientific">Nocardioides zeae</name>
    <dbReference type="NCBI Taxonomy" id="1457234"/>
    <lineage>
        <taxon>Bacteria</taxon>
        <taxon>Bacillati</taxon>
        <taxon>Actinomycetota</taxon>
        <taxon>Actinomycetes</taxon>
        <taxon>Propionibacteriales</taxon>
        <taxon>Nocardioidaceae</taxon>
        <taxon>Nocardioides</taxon>
    </lineage>
</organism>
<comment type="caution">
    <text evidence="3">The sequence shown here is derived from an EMBL/GenBank/DDBJ whole genome shotgun (WGS) entry which is preliminary data.</text>
</comment>
<keyword evidence="2" id="KW-0472">Membrane</keyword>
<keyword evidence="2" id="KW-1133">Transmembrane helix</keyword>
<accession>A0AAJ1X1L8</accession>
<reference evidence="3" key="1">
    <citation type="submission" date="2023-07" db="EMBL/GenBank/DDBJ databases">
        <title>Functional and genomic diversity of the sorghum phyllosphere microbiome.</title>
        <authorList>
            <person name="Shade A."/>
        </authorList>
    </citation>
    <scope>NUCLEOTIDE SEQUENCE</scope>
    <source>
        <strain evidence="3">SORGH_AS_1067</strain>
    </source>
</reference>
<feature type="transmembrane region" description="Helical" evidence="2">
    <location>
        <begin position="75"/>
        <end position="97"/>
    </location>
</feature>
<evidence type="ECO:0000256" key="2">
    <source>
        <dbReference type="SAM" id="Phobius"/>
    </source>
</evidence>
<dbReference type="RefSeq" id="WP_307200898.1">
    <property type="nucleotide sequence ID" value="NZ_JAUTAN010000001.1"/>
</dbReference>
<gene>
    <name evidence="3" type="ORF">QE405_002320</name>
</gene>
<evidence type="ECO:0000313" key="4">
    <source>
        <dbReference type="Proteomes" id="UP001239215"/>
    </source>
</evidence>
<dbReference type="EMBL" id="JAUTAN010000001">
    <property type="protein sequence ID" value="MDQ1105036.1"/>
    <property type="molecule type" value="Genomic_DNA"/>
</dbReference>
<dbReference type="AlphaFoldDB" id="A0AAJ1X1L8"/>
<evidence type="ECO:0000313" key="3">
    <source>
        <dbReference type="EMBL" id="MDQ1105036.1"/>
    </source>
</evidence>
<protein>
    <recommendedName>
        <fullName evidence="5">Anti-sigma factor</fullName>
    </recommendedName>
</protein>
<proteinExistence type="predicted"/>
<sequence>MSTSSERRAELIAGAVTGHLDEVEQAELDALVRADPTVAVEIEELRAVSERIGALGAWEEAPAPAVAGAPRRRRLLAAAAAALVVGTGLGVAGTLVAQQAGDGPDPSDPSGPPGTLGVAEPVRFEPVAGSPAAEAEVRAEVIPHTWGTEAVLDVDGLAVGQTYDVLFLDADGSPVSAGAFLGSTVEIHCSLNAAVLREDVVTLQIVGPDGELVRSADLPTVAG</sequence>
<evidence type="ECO:0008006" key="5">
    <source>
        <dbReference type="Google" id="ProtNLM"/>
    </source>
</evidence>
<name>A0AAJ1X1L8_9ACTN</name>
<feature type="region of interest" description="Disordered" evidence="1">
    <location>
        <begin position="97"/>
        <end position="117"/>
    </location>
</feature>
<dbReference type="Proteomes" id="UP001239215">
    <property type="component" value="Unassembled WGS sequence"/>
</dbReference>
<keyword evidence="2" id="KW-0812">Transmembrane</keyword>
<evidence type="ECO:0000256" key="1">
    <source>
        <dbReference type="SAM" id="MobiDB-lite"/>
    </source>
</evidence>